<feature type="transmembrane region" description="Helical" evidence="1">
    <location>
        <begin position="391"/>
        <end position="410"/>
    </location>
</feature>
<reference evidence="2 3" key="1">
    <citation type="submission" date="2018-03" db="EMBL/GenBank/DDBJ databases">
        <title>Genomic Encyclopedia of Type Strains, Phase III (KMG-III): the genomes of soil and plant-associated and newly described type strains.</title>
        <authorList>
            <person name="Whitman W."/>
        </authorList>
    </citation>
    <scope>NUCLEOTIDE SEQUENCE [LARGE SCALE GENOMIC DNA]</scope>
    <source>
        <strain evidence="2 3">CGMCC 4.7125</strain>
    </source>
</reference>
<feature type="transmembrane region" description="Helical" evidence="1">
    <location>
        <begin position="364"/>
        <end position="384"/>
    </location>
</feature>
<evidence type="ECO:0000256" key="1">
    <source>
        <dbReference type="SAM" id="Phobius"/>
    </source>
</evidence>
<evidence type="ECO:0000313" key="3">
    <source>
        <dbReference type="Proteomes" id="UP000238362"/>
    </source>
</evidence>
<keyword evidence="1" id="KW-0812">Transmembrane</keyword>
<proteinExistence type="predicted"/>
<feature type="transmembrane region" description="Helical" evidence="1">
    <location>
        <begin position="440"/>
        <end position="461"/>
    </location>
</feature>
<feature type="transmembrane region" description="Helical" evidence="1">
    <location>
        <begin position="325"/>
        <end position="344"/>
    </location>
</feature>
<gene>
    <name evidence="2" type="ORF">B0I33_103346</name>
</gene>
<evidence type="ECO:0008006" key="4">
    <source>
        <dbReference type="Google" id="ProtNLM"/>
    </source>
</evidence>
<dbReference type="Proteomes" id="UP000238362">
    <property type="component" value="Unassembled WGS sequence"/>
</dbReference>
<dbReference type="GO" id="GO:0050482">
    <property type="term" value="P:arachidonate secretion"/>
    <property type="evidence" value="ECO:0007669"/>
    <property type="project" value="InterPro"/>
</dbReference>
<feature type="transmembrane region" description="Helical" evidence="1">
    <location>
        <begin position="205"/>
        <end position="225"/>
    </location>
</feature>
<accession>A0A2T0LYW6</accession>
<dbReference type="Gene3D" id="1.20.90.10">
    <property type="entry name" value="Phospholipase A2 domain"/>
    <property type="match status" value="1"/>
</dbReference>
<dbReference type="GO" id="GO:0004623">
    <property type="term" value="F:phospholipase A2 activity"/>
    <property type="evidence" value="ECO:0007669"/>
    <property type="project" value="InterPro"/>
</dbReference>
<feature type="transmembrane region" description="Helical" evidence="1">
    <location>
        <begin position="599"/>
        <end position="625"/>
    </location>
</feature>
<sequence length="722" mass="74740">MPAATDPPPPAPPRGRRRLATSAWLALLVLVVTGFGFVATRTDAPPPQGPPTGDVAKAEAAIETLMDPARSAAAVELLPADFTAVTGVVAGTERAPDGTLRAVHVGGGCSAPWGEDGTRWDYGTPCKAHDLGYDLLRYAERKGHPLRPGLREALDHRLSADMGATCERNPQGSRRLCDAVASLYSTGLVVNSWHQRWGPPVGEPVGPMLAGVLAIALLLVFRMRGWHAARGARPRPPAPEPLPYRGGRWTLLGAGSIALLVLGDAGTSLARWAGADEAWLWPLTWLTQLAFVFFFAGGHANLAGWRAVTGAGGGYREYLAHRAGWLLRLALVFAVVAFAVPLALELLGIPENTVTEVVRIALHPLWLLGLYVLTVAATPLLWALHRRAPGIGLLLPAAVIVLGEAAAGSAVARHGAALALALLAQQLAFWHAGTGRTRTAALCAAAAAGLGGLALAVTAGGAPLTLLGAPGAPPELAGPTLPVALLGIVHLSLLALFRMPLARLARQPWVLRAAAFARRAPMSSYLGFLATMSLLVALVYLPEQLGTGAAALLRPASLLAPALLAVPGAVLFWWFERHLGHRPPPRPTPPGRTGRLDHVLARAATGIGIGYATVGVFGLALSGLGAESDQLLLGLALDPIQSLVHLLLGMSLLHTVRTGASSAPGTWSLTAVACVPPLLSAVAPAQPQPLVVAAHGLTALFAVAAGLASFASARDAAHARVA</sequence>
<dbReference type="SUPFAM" id="SSF48619">
    <property type="entry name" value="Phospholipase A2, PLA2"/>
    <property type="match status" value="1"/>
</dbReference>
<feature type="transmembrane region" description="Helical" evidence="1">
    <location>
        <begin position="665"/>
        <end position="684"/>
    </location>
</feature>
<dbReference type="InterPro" id="IPR036444">
    <property type="entry name" value="PLipase_A2_dom_sf"/>
</dbReference>
<dbReference type="RefSeq" id="WP_106177989.1">
    <property type="nucleotide sequence ID" value="NZ_PVNH01000003.1"/>
</dbReference>
<feature type="transmembrane region" description="Helical" evidence="1">
    <location>
        <begin position="20"/>
        <end position="39"/>
    </location>
</feature>
<keyword evidence="3" id="KW-1185">Reference proteome</keyword>
<evidence type="ECO:0000313" key="2">
    <source>
        <dbReference type="EMBL" id="PRX49311.1"/>
    </source>
</evidence>
<feature type="transmembrane region" description="Helical" evidence="1">
    <location>
        <begin position="631"/>
        <end position="653"/>
    </location>
</feature>
<dbReference type="OrthoDB" id="3389925at2"/>
<feature type="transmembrane region" description="Helical" evidence="1">
    <location>
        <begin position="283"/>
        <end position="304"/>
    </location>
</feature>
<dbReference type="AlphaFoldDB" id="A0A2T0LYW6"/>
<comment type="caution">
    <text evidence="2">The sequence shown here is derived from an EMBL/GenBank/DDBJ whole genome shotgun (WGS) entry which is preliminary data.</text>
</comment>
<organism evidence="2 3">
    <name type="scientific">Prauserella shujinwangii</name>
    <dbReference type="NCBI Taxonomy" id="1453103"/>
    <lineage>
        <taxon>Bacteria</taxon>
        <taxon>Bacillati</taxon>
        <taxon>Actinomycetota</taxon>
        <taxon>Actinomycetes</taxon>
        <taxon>Pseudonocardiales</taxon>
        <taxon>Pseudonocardiaceae</taxon>
        <taxon>Prauserella</taxon>
    </lineage>
</organism>
<keyword evidence="1" id="KW-0472">Membrane</keyword>
<feature type="transmembrane region" description="Helical" evidence="1">
    <location>
        <begin position="416"/>
        <end position="433"/>
    </location>
</feature>
<keyword evidence="1" id="KW-1133">Transmembrane helix</keyword>
<feature type="transmembrane region" description="Helical" evidence="1">
    <location>
        <begin position="522"/>
        <end position="541"/>
    </location>
</feature>
<dbReference type="EMBL" id="PVNH01000003">
    <property type="protein sequence ID" value="PRX49311.1"/>
    <property type="molecule type" value="Genomic_DNA"/>
</dbReference>
<dbReference type="GO" id="GO:0006644">
    <property type="term" value="P:phospholipid metabolic process"/>
    <property type="evidence" value="ECO:0007669"/>
    <property type="project" value="InterPro"/>
</dbReference>
<name>A0A2T0LYW6_9PSEU</name>
<feature type="transmembrane region" description="Helical" evidence="1">
    <location>
        <begin position="553"/>
        <end position="575"/>
    </location>
</feature>
<protein>
    <recommendedName>
        <fullName evidence="4">Phospholipase A2-like protein</fullName>
    </recommendedName>
</protein>
<feature type="transmembrane region" description="Helical" evidence="1">
    <location>
        <begin position="690"/>
        <end position="710"/>
    </location>
</feature>
<feature type="transmembrane region" description="Helical" evidence="1">
    <location>
        <begin position="481"/>
        <end position="501"/>
    </location>
</feature>
<feature type="transmembrane region" description="Helical" evidence="1">
    <location>
        <begin position="246"/>
        <end position="263"/>
    </location>
</feature>